<evidence type="ECO:0000313" key="6">
    <source>
        <dbReference type="Proteomes" id="UP000198649"/>
    </source>
</evidence>
<dbReference type="GO" id="GO:0016798">
    <property type="term" value="F:hydrolase activity, acting on glycosyl bonds"/>
    <property type="evidence" value="ECO:0007669"/>
    <property type="project" value="UniProtKB-KW"/>
</dbReference>
<dbReference type="AlphaFoldDB" id="A0A1I3D676"/>
<dbReference type="InterPro" id="IPR013783">
    <property type="entry name" value="Ig-like_fold"/>
</dbReference>
<dbReference type="RefSeq" id="WP_091110553.1">
    <property type="nucleotide sequence ID" value="NZ_BKAF01000004.1"/>
</dbReference>
<gene>
    <name evidence="5" type="ORF">SAMN05216561_102363</name>
</gene>
<dbReference type="SMART" id="SM00060">
    <property type="entry name" value="FN3"/>
    <property type="match status" value="3"/>
</dbReference>
<dbReference type="EMBL" id="FOQG01000002">
    <property type="protein sequence ID" value="SFH82031.1"/>
    <property type="molecule type" value="Genomic_DNA"/>
</dbReference>
<organism evidence="5 6">
    <name type="scientific">Nocardioides psychrotolerans</name>
    <dbReference type="NCBI Taxonomy" id="1005945"/>
    <lineage>
        <taxon>Bacteria</taxon>
        <taxon>Bacillati</taxon>
        <taxon>Actinomycetota</taxon>
        <taxon>Actinomycetes</taxon>
        <taxon>Propionibacteriales</taxon>
        <taxon>Nocardioidaceae</taxon>
        <taxon>Nocardioides</taxon>
    </lineage>
</organism>
<keyword evidence="1" id="KW-0326">Glycosidase</keyword>
<dbReference type="InterPro" id="IPR006311">
    <property type="entry name" value="TAT_signal"/>
</dbReference>
<proteinExistence type="predicted"/>
<dbReference type="GO" id="GO:0000272">
    <property type="term" value="P:polysaccharide catabolic process"/>
    <property type="evidence" value="ECO:0007669"/>
    <property type="project" value="UniProtKB-KW"/>
</dbReference>
<dbReference type="Gene3D" id="2.60.40.10">
    <property type="entry name" value="Immunoglobulins"/>
    <property type="match status" value="8"/>
</dbReference>
<keyword evidence="3" id="KW-0732">Signal</keyword>
<dbReference type="PROSITE" id="PS50853">
    <property type="entry name" value="FN3"/>
    <property type="match status" value="1"/>
</dbReference>
<protein>
    <recommendedName>
        <fullName evidence="4">Fibronectin type-III domain-containing protein</fullName>
    </recommendedName>
</protein>
<reference evidence="5 6" key="1">
    <citation type="submission" date="2016-10" db="EMBL/GenBank/DDBJ databases">
        <authorList>
            <person name="de Groot N.N."/>
        </authorList>
    </citation>
    <scope>NUCLEOTIDE SEQUENCE [LARGE SCALE GENOMIC DNA]</scope>
    <source>
        <strain evidence="5 6">CGMCC 1.11156</strain>
    </source>
</reference>
<keyword evidence="1" id="KW-0378">Hydrolase</keyword>
<dbReference type="STRING" id="1005945.SAMN05216561_102363"/>
<feature type="chain" id="PRO_5011796124" description="Fibronectin type-III domain-containing protein" evidence="3">
    <location>
        <begin position="35"/>
        <end position="853"/>
    </location>
</feature>
<dbReference type="InterPro" id="IPR003961">
    <property type="entry name" value="FN3_dom"/>
</dbReference>
<keyword evidence="2" id="KW-0119">Carbohydrate metabolism</keyword>
<keyword evidence="6" id="KW-1185">Reference proteome</keyword>
<keyword evidence="2" id="KW-0624">Polysaccharide degradation</keyword>
<accession>A0A1I3D676</accession>
<dbReference type="PROSITE" id="PS51318">
    <property type="entry name" value="TAT"/>
    <property type="match status" value="1"/>
</dbReference>
<evidence type="ECO:0000256" key="2">
    <source>
        <dbReference type="ARBA" id="ARBA00023326"/>
    </source>
</evidence>
<dbReference type="Proteomes" id="UP000198649">
    <property type="component" value="Unassembled WGS sequence"/>
</dbReference>
<feature type="signal peptide" evidence="3">
    <location>
        <begin position="1"/>
        <end position="34"/>
    </location>
</feature>
<feature type="domain" description="Fibronectin type-III" evidence="4">
    <location>
        <begin position="38"/>
        <end position="129"/>
    </location>
</feature>
<evidence type="ECO:0000256" key="1">
    <source>
        <dbReference type="ARBA" id="ARBA00023295"/>
    </source>
</evidence>
<sequence>MMNISGSIRRRTALLMSAVMLPLLVVAGAPPAQAAVAKPGGLKAVNASTSSLVLTWKPVARATSYDVEIATDPSFDDLVDDNDTENTQFTPDEVLPVAKLFWRVRASTSAGDSKWATSSFTPARRSGPALIGPVSGTTLEQPGSPPVLTWAPVPGAEHYEVEIDGVEHDWVDTQTLETDTTSLVVAEPQPNGVYWWRVRAVLDNEVNTRDSTERSYRIGALDHVTLTETSAEMEEVVLSWDPIPGAVAYEIRVSTDNDFNVITDARTLSGTAYSPPNTYDNASYWWQVRAKNALGQSEEWPIYPERTGEFRRYWDAVPELIYPAEGATVSDDTYLQWTPTRLASTYRLYVGTDPGFSTNFVSCDTTQTTLTLGAARIPEDDACLPKASGRYFWRVRAMDGPESVNSVFSSVSSFTYQAPAPPSGTLGLVTGQRLMLDGNGSNPCDASLQSSPPRLCENMMNTPVFDWNPAIGATSYRLYLAHDRLFTNMVKGFGDAGSVVSLPTTTNTRLALTQSLPETQAGEAYYWFIRSCDAKGLCGPTPEEATNAFQKKSAPIQLVTPTAGALLQDQVTFDWTDFLETNQAATDPSTGEHPGQAARSYHLQVSDRQTFGSTEVIDNVTVDQTTYTAFTRAYPEGQLWWRVQAIDGAGNGLTWSDPRPFTKVSPAPRALTPSNGQAVSGVQPFRWEALDYAKYYDLEVYRNNDRLASSANRALYAYNIRQTAFASTKTLQSLGQDFVWRIRRSDFSGNKSAWGPWNSFRVTATLPTLVAPGSGKTVPRSRSLFTWRPSPRATYYYWQLRRGNDLEDSVRTSATSWAPTNALDKGAYTWRVVSMDSNGDVLRASAWRKLKAS</sequence>
<evidence type="ECO:0000256" key="3">
    <source>
        <dbReference type="SAM" id="SignalP"/>
    </source>
</evidence>
<evidence type="ECO:0000259" key="4">
    <source>
        <dbReference type="PROSITE" id="PS50853"/>
    </source>
</evidence>
<dbReference type="InterPro" id="IPR036116">
    <property type="entry name" value="FN3_sf"/>
</dbReference>
<evidence type="ECO:0000313" key="5">
    <source>
        <dbReference type="EMBL" id="SFH82031.1"/>
    </source>
</evidence>
<name>A0A1I3D676_9ACTN</name>
<dbReference type="OrthoDB" id="5485729at2"/>
<dbReference type="SUPFAM" id="SSF49265">
    <property type="entry name" value="Fibronectin type III"/>
    <property type="match status" value="2"/>
</dbReference>